<reference evidence="1 2" key="1">
    <citation type="submission" date="2021-06" db="EMBL/GenBank/DDBJ databases">
        <authorList>
            <person name="Palmer J.M."/>
        </authorList>
    </citation>
    <scope>NUCLEOTIDE SEQUENCE [LARGE SCALE GENOMIC DNA]</scope>
    <source>
        <strain evidence="1 2">GA_2019</strain>
        <tissue evidence="1">Muscle</tissue>
    </source>
</reference>
<keyword evidence="2" id="KW-1185">Reference proteome</keyword>
<evidence type="ECO:0000313" key="2">
    <source>
        <dbReference type="Proteomes" id="UP001476798"/>
    </source>
</evidence>
<gene>
    <name evidence="1" type="ORF">GOODEAATRI_022307</name>
</gene>
<sequence length="81" mass="9021">VKPTYGRNTFMELMLCLALGVSTRCSGILLSWRKFLFCCTIVSKFTVLKEEDSTACNSRIAGTVHLLCSCIISQAKQLLTR</sequence>
<name>A0ABV0NZG4_9TELE</name>
<dbReference type="Proteomes" id="UP001476798">
    <property type="component" value="Unassembled WGS sequence"/>
</dbReference>
<evidence type="ECO:0000313" key="1">
    <source>
        <dbReference type="EMBL" id="MEQ2175888.1"/>
    </source>
</evidence>
<dbReference type="EMBL" id="JAHRIO010052245">
    <property type="protein sequence ID" value="MEQ2175888.1"/>
    <property type="molecule type" value="Genomic_DNA"/>
</dbReference>
<organism evidence="1 2">
    <name type="scientific">Goodea atripinnis</name>
    <dbReference type="NCBI Taxonomy" id="208336"/>
    <lineage>
        <taxon>Eukaryota</taxon>
        <taxon>Metazoa</taxon>
        <taxon>Chordata</taxon>
        <taxon>Craniata</taxon>
        <taxon>Vertebrata</taxon>
        <taxon>Euteleostomi</taxon>
        <taxon>Actinopterygii</taxon>
        <taxon>Neopterygii</taxon>
        <taxon>Teleostei</taxon>
        <taxon>Neoteleostei</taxon>
        <taxon>Acanthomorphata</taxon>
        <taxon>Ovalentaria</taxon>
        <taxon>Atherinomorphae</taxon>
        <taxon>Cyprinodontiformes</taxon>
        <taxon>Goodeidae</taxon>
        <taxon>Goodea</taxon>
    </lineage>
</organism>
<accession>A0ABV0NZG4</accession>
<proteinExistence type="predicted"/>
<protein>
    <submittedName>
        <fullName evidence="1">Uncharacterized protein</fullName>
    </submittedName>
</protein>
<comment type="caution">
    <text evidence="1">The sequence shown here is derived from an EMBL/GenBank/DDBJ whole genome shotgun (WGS) entry which is preliminary data.</text>
</comment>
<feature type="non-terminal residue" evidence="1">
    <location>
        <position position="1"/>
    </location>
</feature>